<dbReference type="InterPro" id="IPR020904">
    <property type="entry name" value="Sc_DH/Rdtase_CS"/>
</dbReference>
<evidence type="ECO:0000313" key="3">
    <source>
        <dbReference type="EMBL" id="MDV7265487.1"/>
    </source>
</evidence>
<dbReference type="PANTHER" id="PTHR43669:SF3">
    <property type="entry name" value="ALCOHOL DEHYDROGENASE, PUTATIVE (AFU_ORTHOLOGUE AFUA_3G03445)-RELATED"/>
    <property type="match status" value="1"/>
</dbReference>
<dbReference type="InterPro" id="IPR036291">
    <property type="entry name" value="NAD(P)-bd_dom_sf"/>
</dbReference>
<dbReference type="Proteomes" id="UP001185863">
    <property type="component" value="Unassembled WGS sequence"/>
</dbReference>
<evidence type="ECO:0000313" key="4">
    <source>
        <dbReference type="Proteomes" id="UP001185863"/>
    </source>
</evidence>
<comment type="similarity">
    <text evidence="1">Belongs to the short-chain dehydrogenases/reductases (SDR) family.</text>
</comment>
<dbReference type="PRINTS" id="PR00080">
    <property type="entry name" value="SDRFAMILY"/>
</dbReference>
<gene>
    <name evidence="3" type="ORF">R4315_13135</name>
</gene>
<dbReference type="EMBL" id="JAWLUP010000026">
    <property type="protein sequence ID" value="MDV7265487.1"/>
    <property type="molecule type" value="Genomic_DNA"/>
</dbReference>
<organism evidence="3 4">
    <name type="scientific">Rhodococcus oxybenzonivorans</name>
    <dbReference type="NCBI Taxonomy" id="1990687"/>
    <lineage>
        <taxon>Bacteria</taxon>
        <taxon>Bacillati</taxon>
        <taxon>Actinomycetota</taxon>
        <taxon>Actinomycetes</taxon>
        <taxon>Mycobacteriales</taxon>
        <taxon>Nocardiaceae</taxon>
        <taxon>Rhodococcus</taxon>
    </lineage>
</organism>
<dbReference type="SUPFAM" id="SSF51735">
    <property type="entry name" value="NAD(P)-binding Rossmann-fold domains"/>
    <property type="match status" value="1"/>
</dbReference>
<dbReference type="CDD" id="cd05233">
    <property type="entry name" value="SDR_c"/>
    <property type="match status" value="1"/>
</dbReference>
<evidence type="ECO:0000256" key="2">
    <source>
        <dbReference type="ARBA" id="ARBA00023002"/>
    </source>
</evidence>
<dbReference type="GO" id="GO:0016491">
    <property type="term" value="F:oxidoreductase activity"/>
    <property type="evidence" value="ECO:0007669"/>
    <property type="project" value="UniProtKB-KW"/>
</dbReference>
<reference evidence="3" key="1">
    <citation type="submission" date="2023-10" db="EMBL/GenBank/DDBJ databases">
        <title>Development of a sustainable strategy for remediation of hydrocarbon-contaminated territories based on the waste exchange concept.</title>
        <authorList>
            <person name="Krivoruchko A."/>
        </authorList>
    </citation>
    <scope>NUCLEOTIDE SEQUENCE</scope>
    <source>
        <strain evidence="3">IEGM 68</strain>
    </source>
</reference>
<dbReference type="InterPro" id="IPR002347">
    <property type="entry name" value="SDR_fam"/>
</dbReference>
<dbReference type="AlphaFoldDB" id="A0AAE4UZB9"/>
<dbReference type="FunFam" id="3.40.50.720:FF:000084">
    <property type="entry name" value="Short-chain dehydrogenase reductase"/>
    <property type="match status" value="1"/>
</dbReference>
<dbReference type="PRINTS" id="PR00081">
    <property type="entry name" value="GDHRDH"/>
</dbReference>
<dbReference type="PROSITE" id="PS00061">
    <property type="entry name" value="ADH_SHORT"/>
    <property type="match status" value="1"/>
</dbReference>
<sequence length="258" mass="26863">MEREFIDQVALITGAGSGIGKATAALLAAKGAVVVVNDISADHAEATVQEIGELGGRAHTIVGDVTEPGFVDSMFDRVAADFGRLDVVHNNVGFGGNRSITDTEDSAWQHGLDGNLGATFRGVRAALRIMAPKRRGVIINTASAAGMRKVAGVVPYYGTAKAGVIHLTQEAAVEAGEFGIRVNAVVPGAVRTPAFEAYLGADRFRQYMAQLPLRRMAEAEDVAEAVAFLASPRAAAITGIALPIDSGIGAVMYQPTMT</sequence>
<dbReference type="Gene3D" id="3.40.50.720">
    <property type="entry name" value="NAD(P)-binding Rossmann-like Domain"/>
    <property type="match status" value="1"/>
</dbReference>
<comment type="caution">
    <text evidence="3">The sequence shown here is derived from an EMBL/GenBank/DDBJ whole genome shotgun (WGS) entry which is preliminary data.</text>
</comment>
<accession>A0AAE4UZB9</accession>
<keyword evidence="2" id="KW-0560">Oxidoreductase</keyword>
<dbReference type="Pfam" id="PF13561">
    <property type="entry name" value="adh_short_C2"/>
    <property type="match status" value="1"/>
</dbReference>
<dbReference type="PANTHER" id="PTHR43669">
    <property type="entry name" value="5-KETO-D-GLUCONATE 5-REDUCTASE"/>
    <property type="match status" value="1"/>
</dbReference>
<name>A0AAE4UZB9_9NOCA</name>
<proteinExistence type="inferred from homology"/>
<evidence type="ECO:0000256" key="1">
    <source>
        <dbReference type="ARBA" id="ARBA00006484"/>
    </source>
</evidence>
<dbReference type="RefSeq" id="WP_213575717.1">
    <property type="nucleotide sequence ID" value="NZ_JAWLUP010000026.1"/>
</dbReference>
<protein>
    <submittedName>
        <fullName evidence="3">SDR family NAD(P)-dependent oxidoreductase</fullName>
    </submittedName>
</protein>